<dbReference type="EMBL" id="UINC01013586">
    <property type="protein sequence ID" value="SVA58603.1"/>
    <property type="molecule type" value="Genomic_DNA"/>
</dbReference>
<proteinExistence type="predicted"/>
<gene>
    <name evidence="1" type="ORF">METZ01_LOCUS111457</name>
</gene>
<reference evidence="1" key="1">
    <citation type="submission" date="2018-05" db="EMBL/GenBank/DDBJ databases">
        <authorList>
            <person name="Lanie J.A."/>
            <person name="Ng W.-L."/>
            <person name="Kazmierczak K.M."/>
            <person name="Andrzejewski T.M."/>
            <person name="Davidsen T.M."/>
            <person name="Wayne K.J."/>
            <person name="Tettelin H."/>
            <person name="Glass J.I."/>
            <person name="Rusch D."/>
            <person name="Podicherti R."/>
            <person name="Tsui H.-C.T."/>
            <person name="Winkler M.E."/>
        </authorList>
    </citation>
    <scope>NUCLEOTIDE SEQUENCE</scope>
</reference>
<name>A0A381X306_9ZZZZ</name>
<protein>
    <submittedName>
        <fullName evidence="1">Uncharacterized protein</fullName>
    </submittedName>
</protein>
<accession>A0A381X306</accession>
<dbReference type="AlphaFoldDB" id="A0A381X306"/>
<organism evidence="1">
    <name type="scientific">marine metagenome</name>
    <dbReference type="NCBI Taxonomy" id="408172"/>
    <lineage>
        <taxon>unclassified sequences</taxon>
        <taxon>metagenomes</taxon>
        <taxon>ecological metagenomes</taxon>
    </lineage>
</organism>
<sequence>MRILLTTKQSKIRELNRSLRGKIRLKWIYYAANQVDRLRHKWGGSITPPMEWIHSGAN</sequence>
<evidence type="ECO:0000313" key="1">
    <source>
        <dbReference type="EMBL" id="SVA58603.1"/>
    </source>
</evidence>